<dbReference type="EC" id="2.7.7.7" evidence="9"/>
<evidence type="ECO:0000256" key="2">
    <source>
        <dbReference type="ARBA" id="ARBA00022763"/>
    </source>
</evidence>
<proteinExistence type="inferred from homology"/>
<keyword evidence="9" id="KW-0548">Nucleotidyltransferase</keyword>
<keyword evidence="4 7" id="KW-0068">Autocatalytic cleavage</keyword>
<dbReference type="RefSeq" id="WP_279852552.1">
    <property type="nucleotide sequence ID" value="NZ_JAOCIA010000074.1"/>
</dbReference>
<comment type="similarity">
    <text evidence="1 7">Belongs to the peptidase S24 family.</text>
</comment>
<keyword evidence="2" id="KW-0227">DNA damage</keyword>
<dbReference type="PRINTS" id="PR00726">
    <property type="entry name" value="LEXASERPTASE"/>
</dbReference>
<dbReference type="AlphaFoldDB" id="A0AA42W6I2"/>
<dbReference type="CDD" id="cd06529">
    <property type="entry name" value="S24_LexA-like"/>
    <property type="match status" value="1"/>
</dbReference>
<evidence type="ECO:0000256" key="1">
    <source>
        <dbReference type="ARBA" id="ARBA00007484"/>
    </source>
</evidence>
<dbReference type="Gene3D" id="2.10.109.10">
    <property type="entry name" value="Umud Fragment, subunit A"/>
    <property type="match status" value="1"/>
</dbReference>
<dbReference type="GO" id="GO:0016787">
    <property type="term" value="F:hydrolase activity"/>
    <property type="evidence" value="ECO:0007669"/>
    <property type="project" value="UniProtKB-KW"/>
</dbReference>
<dbReference type="Pfam" id="PF00717">
    <property type="entry name" value="Peptidase_S24"/>
    <property type="match status" value="1"/>
</dbReference>
<evidence type="ECO:0000313" key="10">
    <source>
        <dbReference type="Proteomes" id="UP001161294"/>
    </source>
</evidence>
<dbReference type="GO" id="GO:0006355">
    <property type="term" value="P:regulation of DNA-templated transcription"/>
    <property type="evidence" value="ECO:0007669"/>
    <property type="project" value="InterPro"/>
</dbReference>
<dbReference type="GO" id="GO:0006281">
    <property type="term" value="P:DNA repair"/>
    <property type="evidence" value="ECO:0007669"/>
    <property type="project" value="UniProtKB-KW"/>
</dbReference>
<dbReference type="PANTHER" id="PTHR33516:SF2">
    <property type="entry name" value="LEXA REPRESSOR-RELATED"/>
    <property type="match status" value="1"/>
</dbReference>
<dbReference type="GO" id="GO:0003677">
    <property type="term" value="F:DNA binding"/>
    <property type="evidence" value="ECO:0007669"/>
    <property type="project" value="InterPro"/>
</dbReference>
<dbReference type="InterPro" id="IPR015927">
    <property type="entry name" value="Peptidase_S24_S26A/B/C"/>
</dbReference>
<dbReference type="NCBIfam" id="NF007621">
    <property type="entry name" value="PRK10276.1"/>
    <property type="match status" value="1"/>
</dbReference>
<name>A0AA42W6I2_9BURK</name>
<dbReference type="InterPro" id="IPR036286">
    <property type="entry name" value="LexA/Signal_pep-like_sf"/>
</dbReference>
<keyword evidence="6" id="KW-0742">SOS response</keyword>
<keyword evidence="3 7" id="KW-0378">Hydrolase</keyword>
<evidence type="ECO:0000256" key="6">
    <source>
        <dbReference type="ARBA" id="ARBA00023236"/>
    </source>
</evidence>
<evidence type="ECO:0000259" key="8">
    <source>
        <dbReference type="Pfam" id="PF00717"/>
    </source>
</evidence>
<evidence type="ECO:0000256" key="5">
    <source>
        <dbReference type="ARBA" id="ARBA00023204"/>
    </source>
</evidence>
<evidence type="ECO:0000313" key="9">
    <source>
        <dbReference type="EMBL" id="MDH2007418.1"/>
    </source>
</evidence>
<dbReference type="InterPro" id="IPR050077">
    <property type="entry name" value="LexA_repressor"/>
</dbReference>
<dbReference type="Proteomes" id="UP001161294">
    <property type="component" value="Unassembled WGS sequence"/>
</dbReference>
<dbReference type="PANTHER" id="PTHR33516">
    <property type="entry name" value="LEXA REPRESSOR"/>
    <property type="match status" value="1"/>
</dbReference>
<organism evidence="9 10">
    <name type="scientific">Comamonas aquatica</name>
    <dbReference type="NCBI Taxonomy" id="225991"/>
    <lineage>
        <taxon>Bacteria</taxon>
        <taxon>Pseudomonadati</taxon>
        <taxon>Pseudomonadota</taxon>
        <taxon>Betaproteobacteria</taxon>
        <taxon>Burkholderiales</taxon>
        <taxon>Comamonadaceae</taxon>
        <taxon>Comamonas</taxon>
    </lineage>
</organism>
<dbReference type="SUPFAM" id="SSF51306">
    <property type="entry name" value="LexA/Signal peptidase"/>
    <property type="match status" value="1"/>
</dbReference>
<evidence type="ECO:0000256" key="3">
    <source>
        <dbReference type="ARBA" id="ARBA00022801"/>
    </source>
</evidence>
<evidence type="ECO:0000256" key="7">
    <source>
        <dbReference type="RuleBase" id="RU003991"/>
    </source>
</evidence>
<protein>
    <submittedName>
        <fullName evidence="9">Translesion error-prone DNA polymerase V autoproteolytic subunit</fullName>
        <ecNumber evidence="9">2.7.7.7</ecNumber>
    </submittedName>
</protein>
<dbReference type="InterPro" id="IPR006197">
    <property type="entry name" value="Peptidase_S24_LexA"/>
</dbReference>
<accession>A0AA42W6I2</accession>
<comment type="caution">
    <text evidence="9">The sequence shown here is derived from an EMBL/GenBank/DDBJ whole genome shotgun (WGS) entry which is preliminary data.</text>
</comment>
<dbReference type="GO" id="GO:0009432">
    <property type="term" value="P:SOS response"/>
    <property type="evidence" value="ECO:0007669"/>
    <property type="project" value="UniProtKB-KW"/>
</dbReference>
<gene>
    <name evidence="9" type="primary">umuD</name>
    <name evidence="9" type="ORF">N5J23_18130</name>
</gene>
<evidence type="ECO:0000256" key="4">
    <source>
        <dbReference type="ARBA" id="ARBA00022813"/>
    </source>
</evidence>
<keyword evidence="5" id="KW-0234">DNA repair</keyword>
<dbReference type="EMBL" id="JAOCJW010000074">
    <property type="protein sequence ID" value="MDH2007418.1"/>
    <property type="molecule type" value="Genomic_DNA"/>
</dbReference>
<feature type="domain" description="Peptidase S24/S26A/S26B/S26C" evidence="8">
    <location>
        <begin position="27"/>
        <end position="139"/>
    </location>
</feature>
<reference evidence="9" key="1">
    <citation type="submission" date="2022-09" db="EMBL/GenBank/DDBJ databases">
        <title>Intensive care unit water sources are persistently colonized with multi-drug resistant bacteria and are the site of extensive horizontal gene transfer of antibiotic resistance genes.</title>
        <authorList>
            <person name="Diorio-Toth L."/>
        </authorList>
    </citation>
    <scope>NUCLEOTIDE SEQUENCE</scope>
    <source>
        <strain evidence="9">GD03686</strain>
    </source>
</reference>
<sequence>MNPELHTTCHMLDISIGSLDLKRLPTSVQGGFPSPAEDFLFTPVNLATRIAPRPVSTFVMRVRGDSMKDAGILDGCLISVDRSVHPKHGDIVVAAIDGEFTVKQLSIREGKYALKPANDNYPTFELKEGQVLEIWGVVMASVTELHRP</sequence>
<dbReference type="GO" id="GO:0003887">
    <property type="term" value="F:DNA-directed DNA polymerase activity"/>
    <property type="evidence" value="ECO:0007669"/>
    <property type="project" value="UniProtKB-EC"/>
</dbReference>
<keyword evidence="9" id="KW-0808">Transferase</keyword>
<dbReference type="InterPro" id="IPR039418">
    <property type="entry name" value="LexA-like"/>
</dbReference>